<protein>
    <submittedName>
        <fullName evidence="2">Uncharacterized protein</fullName>
    </submittedName>
</protein>
<feature type="compositionally biased region" description="Basic and acidic residues" evidence="1">
    <location>
        <begin position="85"/>
        <end position="106"/>
    </location>
</feature>
<accession>A0A2J6S0U0</accession>
<dbReference type="AlphaFoldDB" id="A0A2J6S0U0"/>
<reference evidence="2 3" key="1">
    <citation type="submission" date="2016-04" db="EMBL/GenBank/DDBJ databases">
        <title>A degradative enzymes factory behind the ericoid mycorrhizal symbiosis.</title>
        <authorList>
            <consortium name="DOE Joint Genome Institute"/>
            <person name="Martino E."/>
            <person name="Morin E."/>
            <person name="Grelet G."/>
            <person name="Kuo A."/>
            <person name="Kohler A."/>
            <person name="Daghino S."/>
            <person name="Barry K."/>
            <person name="Choi C."/>
            <person name="Cichocki N."/>
            <person name="Clum A."/>
            <person name="Copeland A."/>
            <person name="Hainaut M."/>
            <person name="Haridas S."/>
            <person name="Labutti K."/>
            <person name="Lindquist E."/>
            <person name="Lipzen A."/>
            <person name="Khouja H.-R."/>
            <person name="Murat C."/>
            <person name="Ohm R."/>
            <person name="Olson A."/>
            <person name="Spatafora J."/>
            <person name="Veneault-Fourrey C."/>
            <person name="Henrissat B."/>
            <person name="Grigoriev I."/>
            <person name="Martin F."/>
            <person name="Perotto S."/>
        </authorList>
    </citation>
    <scope>NUCLEOTIDE SEQUENCE [LARGE SCALE GENOMIC DNA]</scope>
    <source>
        <strain evidence="2 3">F</strain>
    </source>
</reference>
<feature type="region of interest" description="Disordered" evidence="1">
    <location>
        <begin position="1"/>
        <end position="118"/>
    </location>
</feature>
<dbReference type="OrthoDB" id="3359339at2759"/>
<organism evidence="2 3">
    <name type="scientific">Hyaloscypha variabilis (strain UAMH 11265 / GT02V1 / F)</name>
    <name type="common">Meliniomyces variabilis</name>
    <dbReference type="NCBI Taxonomy" id="1149755"/>
    <lineage>
        <taxon>Eukaryota</taxon>
        <taxon>Fungi</taxon>
        <taxon>Dikarya</taxon>
        <taxon>Ascomycota</taxon>
        <taxon>Pezizomycotina</taxon>
        <taxon>Leotiomycetes</taxon>
        <taxon>Helotiales</taxon>
        <taxon>Hyaloscyphaceae</taxon>
        <taxon>Hyaloscypha</taxon>
        <taxon>Hyaloscypha variabilis</taxon>
    </lineage>
</organism>
<dbReference type="EMBL" id="KZ613941">
    <property type="protein sequence ID" value="PMD44362.1"/>
    <property type="molecule type" value="Genomic_DNA"/>
</dbReference>
<evidence type="ECO:0000313" key="3">
    <source>
        <dbReference type="Proteomes" id="UP000235786"/>
    </source>
</evidence>
<feature type="compositionally biased region" description="Polar residues" evidence="1">
    <location>
        <begin position="55"/>
        <end position="64"/>
    </location>
</feature>
<dbReference type="Proteomes" id="UP000235786">
    <property type="component" value="Unassembled WGS sequence"/>
</dbReference>
<evidence type="ECO:0000256" key="1">
    <source>
        <dbReference type="SAM" id="MobiDB-lite"/>
    </source>
</evidence>
<keyword evidence="3" id="KW-1185">Reference proteome</keyword>
<proteinExistence type="predicted"/>
<evidence type="ECO:0000313" key="2">
    <source>
        <dbReference type="EMBL" id="PMD44362.1"/>
    </source>
</evidence>
<feature type="compositionally biased region" description="Polar residues" evidence="1">
    <location>
        <begin position="21"/>
        <end position="46"/>
    </location>
</feature>
<sequence>MSSNNQQDPLAAAKQAERDLNSYQAKQGLNNNSDSTLESGVNSAVTSRFPGATVTYGSAASGQGDNREIPVEEGGSIGRDGQLTKARDFEGVGGPEDKERLEREVTGGDDGVGRVVRG</sequence>
<gene>
    <name evidence="2" type="ORF">L207DRAFT_630712</name>
</gene>
<name>A0A2J6S0U0_HYAVF</name>